<dbReference type="RefSeq" id="XP_005773988.1">
    <property type="nucleotide sequence ID" value="XM_005773931.1"/>
</dbReference>
<sequence>RYPPQASRRPPSVRSQSAGAAPCGRAASPPSAPFYARGGGEQSARALPAARVPPRLPEVRCASRWADPPPLLLQPGTRQPERGAPRLASASPNGTTPRRPPA</sequence>
<name>A0A0D3JDH4_EMIH1</name>
<feature type="region of interest" description="Disordered" evidence="1">
    <location>
        <begin position="1"/>
        <end position="40"/>
    </location>
</feature>
<dbReference type="Proteomes" id="UP000013827">
    <property type="component" value="Unassembled WGS sequence"/>
</dbReference>
<reference evidence="3" key="1">
    <citation type="journal article" date="2013" name="Nature">
        <title>Pan genome of the phytoplankton Emiliania underpins its global distribution.</title>
        <authorList>
            <person name="Read B.A."/>
            <person name="Kegel J."/>
            <person name="Klute M.J."/>
            <person name="Kuo A."/>
            <person name="Lefebvre S.C."/>
            <person name="Maumus F."/>
            <person name="Mayer C."/>
            <person name="Miller J."/>
            <person name="Monier A."/>
            <person name="Salamov A."/>
            <person name="Young J."/>
            <person name="Aguilar M."/>
            <person name="Claverie J.M."/>
            <person name="Frickenhaus S."/>
            <person name="Gonzalez K."/>
            <person name="Herman E.K."/>
            <person name="Lin Y.C."/>
            <person name="Napier J."/>
            <person name="Ogata H."/>
            <person name="Sarno A.F."/>
            <person name="Shmutz J."/>
            <person name="Schroeder D."/>
            <person name="de Vargas C."/>
            <person name="Verret F."/>
            <person name="von Dassow P."/>
            <person name="Valentin K."/>
            <person name="Van de Peer Y."/>
            <person name="Wheeler G."/>
            <person name="Dacks J.B."/>
            <person name="Delwiche C.F."/>
            <person name="Dyhrman S.T."/>
            <person name="Glockner G."/>
            <person name="John U."/>
            <person name="Richards T."/>
            <person name="Worden A.Z."/>
            <person name="Zhang X."/>
            <person name="Grigoriev I.V."/>
            <person name="Allen A.E."/>
            <person name="Bidle K."/>
            <person name="Borodovsky M."/>
            <person name="Bowler C."/>
            <person name="Brownlee C."/>
            <person name="Cock J.M."/>
            <person name="Elias M."/>
            <person name="Gladyshev V.N."/>
            <person name="Groth M."/>
            <person name="Guda C."/>
            <person name="Hadaegh A."/>
            <person name="Iglesias-Rodriguez M.D."/>
            <person name="Jenkins J."/>
            <person name="Jones B.M."/>
            <person name="Lawson T."/>
            <person name="Leese F."/>
            <person name="Lindquist E."/>
            <person name="Lobanov A."/>
            <person name="Lomsadze A."/>
            <person name="Malik S.B."/>
            <person name="Marsh M.E."/>
            <person name="Mackinder L."/>
            <person name="Mock T."/>
            <person name="Mueller-Roeber B."/>
            <person name="Pagarete A."/>
            <person name="Parker M."/>
            <person name="Probert I."/>
            <person name="Quesneville H."/>
            <person name="Raines C."/>
            <person name="Rensing S.A."/>
            <person name="Riano-Pachon D.M."/>
            <person name="Richier S."/>
            <person name="Rokitta S."/>
            <person name="Shiraiwa Y."/>
            <person name="Soanes D.M."/>
            <person name="van der Giezen M."/>
            <person name="Wahlund T.M."/>
            <person name="Williams B."/>
            <person name="Wilson W."/>
            <person name="Wolfe G."/>
            <person name="Wurch L.L."/>
        </authorList>
    </citation>
    <scope>NUCLEOTIDE SEQUENCE</scope>
</reference>
<reference evidence="2" key="2">
    <citation type="submission" date="2024-10" db="UniProtKB">
        <authorList>
            <consortium name="EnsemblProtists"/>
        </authorList>
    </citation>
    <scope>IDENTIFICATION</scope>
</reference>
<evidence type="ECO:0000313" key="2">
    <source>
        <dbReference type="EnsemblProtists" id="EOD21559"/>
    </source>
</evidence>
<feature type="region of interest" description="Disordered" evidence="1">
    <location>
        <begin position="61"/>
        <end position="102"/>
    </location>
</feature>
<keyword evidence="3" id="KW-1185">Reference proteome</keyword>
<accession>A0A0D3JDH4</accession>
<dbReference type="KEGG" id="ehx:EMIHUDRAFT_368663"/>
<proteinExistence type="predicted"/>
<protein>
    <submittedName>
        <fullName evidence="2">Uncharacterized protein</fullName>
    </submittedName>
</protein>
<evidence type="ECO:0000256" key="1">
    <source>
        <dbReference type="SAM" id="MobiDB-lite"/>
    </source>
</evidence>
<dbReference type="PaxDb" id="2903-EOD21559"/>
<dbReference type="GeneID" id="17267101"/>
<dbReference type="HOGENOM" id="CLU_2284824_0_0_1"/>
<evidence type="ECO:0000313" key="3">
    <source>
        <dbReference type="Proteomes" id="UP000013827"/>
    </source>
</evidence>
<dbReference type="AlphaFoldDB" id="A0A0D3JDH4"/>
<dbReference type="EnsemblProtists" id="EOD21559">
    <property type="protein sequence ID" value="EOD21559"/>
    <property type="gene ID" value="EMIHUDRAFT_368663"/>
</dbReference>
<organism evidence="2 3">
    <name type="scientific">Emiliania huxleyi (strain CCMP1516)</name>
    <dbReference type="NCBI Taxonomy" id="280463"/>
    <lineage>
        <taxon>Eukaryota</taxon>
        <taxon>Haptista</taxon>
        <taxon>Haptophyta</taxon>
        <taxon>Prymnesiophyceae</taxon>
        <taxon>Isochrysidales</taxon>
        <taxon>Noelaerhabdaceae</taxon>
        <taxon>Emiliania</taxon>
    </lineage>
</organism>